<dbReference type="RefSeq" id="WP_160793695.1">
    <property type="nucleotide sequence ID" value="NZ_WRPA01000002.1"/>
</dbReference>
<keyword evidence="6" id="KW-0186">Copper</keyword>
<feature type="domain" description="Copper resistance protein D" evidence="7">
    <location>
        <begin position="187"/>
        <end position="288"/>
    </location>
</feature>
<dbReference type="Proteomes" id="UP000474778">
    <property type="component" value="Unassembled WGS sequence"/>
</dbReference>
<feature type="transmembrane region" description="Helical" evidence="6">
    <location>
        <begin position="85"/>
        <end position="107"/>
    </location>
</feature>
<organism evidence="8 9">
    <name type="scientific">Shewanella insulae</name>
    <dbReference type="NCBI Taxonomy" id="2681496"/>
    <lineage>
        <taxon>Bacteria</taxon>
        <taxon>Pseudomonadati</taxon>
        <taxon>Pseudomonadota</taxon>
        <taxon>Gammaproteobacteria</taxon>
        <taxon>Alteromonadales</taxon>
        <taxon>Shewanellaceae</taxon>
        <taxon>Shewanella</taxon>
    </lineage>
</organism>
<dbReference type="AlphaFoldDB" id="A0A6L7HX26"/>
<evidence type="ECO:0000256" key="5">
    <source>
        <dbReference type="ARBA" id="ARBA00023136"/>
    </source>
</evidence>
<keyword evidence="5 6" id="KW-0472">Membrane</keyword>
<dbReference type="GO" id="GO:0005886">
    <property type="term" value="C:plasma membrane"/>
    <property type="evidence" value="ECO:0007669"/>
    <property type="project" value="UniProtKB-SubCell"/>
</dbReference>
<keyword evidence="2 6" id="KW-1003">Cell membrane</keyword>
<evidence type="ECO:0000256" key="6">
    <source>
        <dbReference type="RuleBase" id="RU369037"/>
    </source>
</evidence>
<comment type="similarity">
    <text evidence="6">Belongs to the CopD family.</text>
</comment>
<proteinExistence type="inferred from homology"/>
<evidence type="ECO:0000256" key="3">
    <source>
        <dbReference type="ARBA" id="ARBA00022692"/>
    </source>
</evidence>
<dbReference type="EMBL" id="WRPA01000002">
    <property type="protein sequence ID" value="MXR67698.1"/>
    <property type="molecule type" value="Genomic_DNA"/>
</dbReference>
<evidence type="ECO:0000256" key="2">
    <source>
        <dbReference type="ARBA" id="ARBA00022475"/>
    </source>
</evidence>
<feature type="transmembrane region" description="Helical" evidence="6">
    <location>
        <begin position="227"/>
        <end position="250"/>
    </location>
</feature>
<feature type="transmembrane region" description="Helical" evidence="6">
    <location>
        <begin position="44"/>
        <end position="65"/>
    </location>
</feature>
<dbReference type="PANTHER" id="PTHR34820:SF4">
    <property type="entry name" value="INNER MEMBRANE PROTEIN YEBZ"/>
    <property type="match status" value="1"/>
</dbReference>
<evidence type="ECO:0000313" key="8">
    <source>
        <dbReference type="EMBL" id="MXR67698.1"/>
    </source>
</evidence>
<dbReference type="PANTHER" id="PTHR34820">
    <property type="entry name" value="INNER MEMBRANE PROTEIN YEBZ"/>
    <property type="match status" value="1"/>
</dbReference>
<accession>A0A6L7HX26</accession>
<feature type="transmembrane region" description="Helical" evidence="6">
    <location>
        <begin position="119"/>
        <end position="142"/>
    </location>
</feature>
<keyword evidence="6" id="KW-0997">Cell inner membrane</keyword>
<keyword evidence="9" id="KW-1185">Reference proteome</keyword>
<keyword evidence="3 6" id="KW-0812">Transmembrane</keyword>
<evidence type="ECO:0000259" key="7">
    <source>
        <dbReference type="Pfam" id="PF05425"/>
    </source>
</evidence>
<keyword evidence="4 6" id="KW-1133">Transmembrane helix</keyword>
<evidence type="ECO:0000313" key="9">
    <source>
        <dbReference type="Proteomes" id="UP000474778"/>
    </source>
</evidence>
<comment type="subcellular location">
    <subcellularLocation>
        <location evidence="6">Cell inner membrane</location>
        <topology evidence="6">Multi-pass membrane protein</topology>
    </subcellularLocation>
    <subcellularLocation>
        <location evidence="1">Cell membrane</location>
        <topology evidence="1">Multi-pass membrane protein</topology>
    </subcellularLocation>
</comment>
<gene>
    <name evidence="8" type="ORF">GNT65_03280</name>
</gene>
<dbReference type="InterPro" id="IPR008457">
    <property type="entry name" value="Cu-R_CopD_dom"/>
</dbReference>
<evidence type="ECO:0000256" key="4">
    <source>
        <dbReference type="ARBA" id="ARBA00022989"/>
    </source>
</evidence>
<dbReference type="GO" id="GO:0006825">
    <property type="term" value="P:copper ion transport"/>
    <property type="evidence" value="ECO:0007669"/>
    <property type="project" value="InterPro"/>
</dbReference>
<feature type="transmembrane region" description="Helical" evidence="6">
    <location>
        <begin position="154"/>
        <end position="174"/>
    </location>
</feature>
<dbReference type="InterPro" id="IPR032694">
    <property type="entry name" value="CopC/D"/>
</dbReference>
<sequence length="298" mass="32631">MILTSFEIMALLSKWFIYLNVAAIMGGAFMLGSVRLERREVSIICDYVSLGAILGIFAVTVNYLVQVGSFADDGFAGMLDIQMYVFLWATPVGESVGWRLMGFALALSASRLMLNPAQGVRRAALISLVVSTVLLAATFGLAGHSVELHVLARFFIFVHLLAVGCWVGAFYPLWRMCSTLDAIALKHVMDRFGLLGIALVSLVLFSGTGLLWMLFNKPEEFLNSDYGIAVSLKLFLVTIILLFAALHKFILVPKLAHEEQQEMKYKLKNSIALEFIVGLLILATTAVLSSVLGPESLS</sequence>
<feature type="transmembrane region" description="Helical" evidence="6">
    <location>
        <begin position="194"/>
        <end position="215"/>
    </location>
</feature>
<feature type="transmembrane region" description="Helical" evidence="6">
    <location>
        <begin position="271"/>
        <end position="292"/>
    </location>
</feature>
<comment type="function">
    <text evidence="6">Involved in copper resistance.</text>
</comment>
<protein>
    <recommendedName>
        <fullName evidence="6">Copper resistance protein D</fullName>
    </recommendedName>
</protein>
<feature type="transmembrane region" description="Helical" evidence="6">
    <location>
        <begin position="15"/>
        <end position="32"/>
    </location>
</feature>
<evidence type="ECO:0000256" key="1">
    <source>
        <dbReference type="ARBA" id="ARBA00004651"/>
    </source>
</evidence>
<dbReference type="GO" id="GO:0046688">
    <property type="term" value="P:response to copper ion"/>
    <property type="evidence" value="ECO:0007669"/>
    <property type="project" value="UniProtKB-UniRule"/>
</dbReference>
<name>A0A6L7HX26_9GAMM</name>
<reference evidence="8 9" key="1">
    <citation type="submission" date="2019-12" db="EMBL/GenBank/DDBJ databases">
        <title>Shewanella insulae sp. nov., isolated from a tidal flat.</title>
        <authorList>
            <person name="Yoon J.-H."/>
        </authorList>
    </citation>
    <scope>NUCLEOTIDE SEQUENCE [LARGE SCALE GENOMIC DNA]</scope>
    <source>
        <strain evidence="8 9">JBTF-M18</strain>
    </source>
</reference>
<dbReference type="Pfam" id="PF05425">
    <property type="entry name" value="CopD"/>
    <property type="match status" value="1"/>
</dbReference>
<comment type="caution">
    <text evidence="8">The sequence shown here is derived from an EMBL/GenBank/DDBJ whole genome shotgun (WGS) entry which is preliminary data.</text>
</comment>